<evidence type="ECO:0000256" key="2">
    <source>
        <dbReference type="ARBA" id="ARBA00008020"/>
    </source>
</evidence>
<reference evidence="6 7" key="1">
    <citation type="submission" date="2018-06" db="EMBL/GenBank/DDBJ databases">
        <title>A transcriptomic atlas of mushroom development highlights an independent origin of complex multicellularity.</title>
        <authorList>
            <consortium name="DOE Joint Genome Institute"/>
            <person name="Krizsan K."/>
            <person name="Almasi E."/>
            <person name="Merenyi Z."/>
            <person name="Sahu N."/>
            <person name="Viragh M."/>
            <person name="Koszo T."/>
            <person name="Mondo S."/>
            <person name="Kiss B."/>
            <person name="Balint B."/>
            <person name="Kues U."/>
            <person name="Barry K."/>
            <person name="Hegedus J.C."/>
            <person name="Henrissat B."/>
            <person name="Johnson J."/>
            <person name="Lipzen A."/>
            <person name="Ohm R."/>
            <person name="Nagy I."/>
            <person name="Pangilinan J."/>
            <person name="Yan J."/>
            <person name="Xiong Y."/>
            <person name="Grigoriev I.V."/>
            <person name="Hibbett D.S."/>
            <person name="Nagy L.G."/>
        </authorList>
    </citation>
    <scope>NUCLEOTIDE SEQUENCE [LARGE SCALE GENOMIC DNA]</scope>
    <source>
        <strain evidence="6 7">SZMC22713</strain>
    </source>
</reference>
<dbReference type="VEuPathDB" id="FungiDB:BD410DRAFT_900328"/>
<comment type="similarity">
    <text evidence="1">Belongs to the chaperonin (HSP60) family.</text>
</comment>
<comment type="similarity">
    <text evidence="2">Belongs to the TCP-1 chaperonin family.</text>
</comment>
<keyword evidence="5" id="KW-0143">Chaperone</keyword>
<evidence type="ECO:0000256" key="3">
    <source>
        <dbReference type="ARBA" id="ARBA00022741"/>
    </source>
</evidence>
<dbReference type="EMBL" id="ML170198">
    <property type="protein sequence ID" value="TDL19296.1"/>
    <property type="molecule type" value="Genomic_DNA"/>
</dbReference>
<dbReference type="PANTHER" id="PTHR45633">
    <property type="entry name" value="60 KDA HEAT SHOCK PROTEIN, MITOCHONDRIAL"/>
    <property type="match status" value="1"/>
</dbReference>
<dbReference type="InterPro" id="IPR017998">
    <property type="entry name" value="Chaperone_TCP-1"/>
</dbReference>
<evidence type="ECO:0000313" key="6">
    <source>
        <dbReference type="EMBL" id="TDL19296.1"/>
    </source>
</evidence>
<dbReference type="OrthoDB" id="1733909at2759"/>
<evidence type="ECO:0000256" key="1">
    <source>
        <dbReference type="ARBA" id="ARBA00006607"/>
    </source>
</evidence>
<dbReference type="Gene3D" id="1.10.560.10">
    <property type="entry name" value="GroEL-like equatorial domain"/>
    <property type="match status" value="2"/>
</dbReference>
<keyword evidence="7" id="KW-1185">Reference proteome</keyword>
<dbReference type="GO" id="GO:0005524">
    <property type="term" value="F:ATP binding"/>
    <property type="evidence" value="ECO:0007669"/>
    <property type="project" value="UniProtKB-KW"/>
</dbReference>
<keyword evidence="4" id="KW-0067">ATP-binding</keyword>
<gene>
    <name evidence="6" type="ORF">BD410DRAFT_900328</name>
</gene>
<dbReference type="SUPFAM" id="SSF52029">
    <property type="entry name" value="GroEL apical domain-like"/>
    <property type="match status" value="1"/>
</dbReference>
<evidence type="ECO:0000256" key="5">
    <source>
        <dbReference type="ARBA" id="ARBA00023186"/>
    </source>
</evidence>
<dbReference type="InterPro" id="IPR027413">
    <property type="entry name" value="GROEL-like_equatorial_sf"/>
</dbReference>
<dbReference type="GO" id="GO:0042026">
    <property type="term" value="P:protein refolding"/>
    <property type="evidence" value="ECO:0007669"/>
    <property type="project" value="InterPro"/>
</dbReference>
<keyword evidence="3" id="KW-0547">Nucleotide-binding</keyword>
<organism evidence="6 7">
    <name type="scientific">Rickenella mellea</name>
    <dbReference type="NCBI Taxonomy" id="50990"/>
    <lineage>
        <taxon>Eukaryota</taxon>
        <taxon>Fungi</taxon>
        <taxon>Dikarya</taxon>
        <taxon>Basidiomycota</taxon>
        <taxon>Agaricomycotina</taxon>
        <taxon>Agaricomycetes</taxon>
        <taxon>Hymenochaetales</taxon>
        <taxon>Rickenellaceae</taxon>
        <taxon>Rickenella</taxon>
    </lineage>
</organism>
<evidence type="ECO:0000313" key="7">
    <source>
        <dbReference type="Proteomes" id="UP000294933"/>
    </source>
</evidence>
<protein>
    <submittedName>
        <fullName evidence="6">Uncharacterized protein</fullName>
    </submittedName>
</protein>
<proteinExistence type="inferred from homology"/>
<dbReference type="Proteomes" id="UP000294933">
    <property type="component" value="Unassembled WGS sequence"/>
</dbReference>
<dbReference type="STRING" id="50990.A0A4Y7PW83"/>
<dbReference type="PRINTS" id="PR00304">
    <property type="entry name" value="TCOMPLEXTCP1"/>
</dbReference>
<dbReference type="AlphaFoldDB" id="A0A4Y7PW83"/>
<name>A0A4Y7PW83_9AGAM</name>
<dbReference type="Gene3D" id="3.50.7.10">
    <property type="entry name" value="GroEL"/>
    <property type="match status" value="1"/>
</dbReference>
<dbReference type="InterPro" id="IPR027409">
    <property type="entry name" value="GroEL-like_apical_dom_sf"/>
</dbReference>
<evidence type="ECO:0000256" key="4">
    <source>
        <dbReference type="ARBA" id="ARBA00022840"/>
    </source>
</evidence>
<sequence length="328" mass="34891">MSSVHPPRCRYPLAKAVSVTLHPKGGKAIVEQGFGGPQITKDGGTVAKAITLNLRCSVSLLDISPSSPTNPSFSLFQDVAAQKMNEWCLIGSTVFTGELDIKLERATSGLLGSTCSVTITEEDGVFINGEGSKDSIQASFEPIQAVLNDALTSEYDKLKLKERLANLSGGVVVMNVGGSWREEGLHTWRLATPLLSRPQTQHLSPCPTSTKNSASSLSHALSPNLHLQFSNSGKESCGFDAQLDMIKSGIVDPLNVLRTSLMDAAGVASLLVTSDACIFEPEGKERPGIGGMGRCYGRDGRILRAEADDGADEDARSGFLFLLDAHSR</sequence>
<dbReference type="InterPro" id="IPR001844">
    <property type="entry name" value="Cpn60/GroEL"/>
</dbReference>
<dbReference type="GO" id="GO:0140662">
    <property type="term" value="F:ATP-dependent protein folding chaperone"/>
    <property type="evidence" value="ECO:0007669"/>
    <property type="project" value="InterPro"/>
</dbReference>
<dbReference type="SUPFAM" id="SSF48592">
    <property type="entry name" value="GroEL equatorial domain-like"/>
    <property type="match status" value="2"/>
</dbReference>
<accession>A0A4Y7PW83</accession>